<keyword evidence="2 7" id="KW-0812">Transmembrane</keyword>
<evidence type="ECO:0000313" key="11">
    <source>
        <dbReference type="Proteomes" id="UP000092574"/>
    </source>
</evidence>
<dbReference type="InterPro" id="IPR017871">
    <property type="entry name" value="ABC_transporter-like_CS"/>
</dbReference>
<dbReference type="KEGG" id="byl:A4V09_10615"/>
<feature type="domain" description="ABC transmembrane type-1" evidence="9">
    <location>
        <begin position="40"/>
        <end position="305"/>
    </location>
</feature>
<feature type="transmembrane region" description="Helical" evidence="7">
    <location>
        <begin position="286"/>
        <end position="305"/>
    </location>
</feature>
<evidence type="ECO:0000256" key="2">
    <source>
        <dbReference type="ARBA" id="ARBA00022692"/>
    </source>
</evidence>
<dbReference type="Proteomes" id="UP000092574">
    <property type="component" value="Chromosome"/>
</dbReference>
<dbReference type="GO" id="GO:0016887">
    <property type="term" value="F:ATP hydrolysis activity"/>
    <property type="evidence" value="ECO:0007669"/>
    <property type="project" value="InterPro"/>
</dbReference>
<dbReference type="RefSeq" id="WP_065542357.1">
    <property type="nucleotide sequence ID" value="NZ_CP015405.2"/>
</dbReference>
<keyword evidence="5 7" id="KW-1133">Transmembrane helix</keyword>
<evidence type="ECO:0000259" key="8">
    <source>
        <dbReference type="PROSITE" id="PS50893"/>
    </source>
</evidence>
<dbReference type="InterPro" id="IPR027417">
    <property type="entry name" value="P-loop_NTPase"/>
</dbReference>
<evidence type="ECO:0000256" key="5">
    <source>
        <dbReference type="ARBA" id="ARBA00022989"/>
    </source>
</evidence>
<name>A0A1C7IDA4_9FIRM</name>
<dbReference type="Gene3D" id="3.40.50.300">
    <property type="entry name" value="P-loop containing nucleotide triphosphate hydrolases"/>
    <property type="match status" value="1"/>
</dbReference>
<dbReference type="AlphaFoldDB" id="A0A1C7IDA4"/>
<dbReference type="InterPro" id="IPR036640">
    <property type="entry name" value="ABC1_TM_sf"/>
</dbReference>
<keyword evidence="6 7" id="KW-0472">Membrane</keyword>
<gene>
    <name evidence="10" type="ORF">A4V09_10615</name>
</gene>
<dbReference type="PROSITE" id="PS00211">
    <property type="entry name" value="ABC_TRANSPORTER_1"/>
    <property type="match status" value="1"/>
</dbReference>
<dbReference type="InterPro" id="IPR039421">
    <property type="entry name" value="Type_1_exporter"/>
</dbReference>
<dbReference type="SUPFAM" id="SSF52540">
    <property type="entry name" value="P-loop containing nucleoside triphosphate hydrolases"/>
    <property type="match status" value="1"/>
</dbReference>
<dbReference type="SUPFAM" id="SSF90123">
    <property type="entry name" value="ABC transporter transmembrane region"/>
    <property type="match status" value="1"/>
</dbReference>
<evidence type="ECO:0000256" key="4">
    <source>
        <dbReference type="ARBA" id="ARBA00022840"/>
    </source>
</evidence>
<accession>A0A1C7IDA4</accession>
<feature type="transmembrane region" description="Helical" evidence="7">
    <location>
        <begin position="262"/>
        <end position="280"/>
    </location>
</feature>
<dbReference type="GO" id="GO:0005524">
    <property type="term" value="F:ATP binding"/>
    <property type="evidence" value="ECO:0007669"/>
    <property type="project" value="UniProtKB-KW"/>
</dbReference>
<comment type="subcellular location">
    <subcellularLocation>
        <location evidence="1">Cell membrane</location>
        <topology evidence="1">Multi-pass membrane protein</topology>
    </subcellularLocation>
</comment>
<dbReference type="PROSITE" id="PS50929">
    <property type="entry name" value="ABC_TM1F"/>
    <property type="match status" value="1"/>
</dbReference>
<dbReference type="GO" id="GO:0005886">
    <property type="term" value="C:plasma membrane"/>
    <property type="evidence" value="ECO:0007669"/>
    <property type="project" value="UniProtKB-SubCell"/>
</dbReference>
<feature type="domain" description="ABC transporter" evidence="8">
    <location>
        <begin position="350"/>
        <end position="590"/>
    </location>
</feature>
<keyword evidence="3" id="KW-0547">Nucleotide-binding</keyword>
<dbReference type="InterPro" id="IPR003439">
    <property type="entry name" value="ABC_transporter-like_ATP-bd"/>
</dbReference>
<feature type="transmembrane region" description="Helical" evidence="7">
    <location>
        <begin position="71"/>
        <end position="90"/>
    </location>
</feature>
<evidence type="ECO:0000256" key="7">
    <source>
        <dbReference type="SAM" id="Phobius"/>
    </source>
</evidence>
<keyword evidence="11" id="KW-1185">Reference proteome</keyword>
<dbReference type="STRING" id="1796616.A4V09_10615"/>
<dbReference type="EMBL" id="CP015405">
    <property type="protein sequence ID" value="ANU76182.1"/>
    <property type="molecule type" value="Genomic_DNA"/>
</dbReference>
<feature type="transmembrane region" description="Helical" evidence="7">
    <location>
        <begin position="152"/>
        <end position="184"/>
    </location>
</feature>
<protein>
    <submittedName>
        <fullName evidence="10">ABC transporter ATP-binding protein</fullName>
    </submittedName>
</protein>
<dbReference type="InterPro" id="IPR003593">
    <property type="entry name" value="AAA+_ATPase"/>
</dbReference>
<evidence type="ECO:0000259" key="9">
    <source>
        <dbReference type="PROSITE" id="PS50929"/>
    </source>
</evidence>
<dbReference type="Gene3D" id="1.20.1560.10">
    <property type="entry name" value="ABC transporter type 1, transmembrane domain"/>
    <property type="match status" value="1"/>
</dbReference>
<dbReference type="PANTHER" id="PTHR43394">
    <property type="entry name" value="ATP-DEPENDENT PERMEASE MDL1, MITOCHONDRIAL"/>
    <property type="match status" value="1"/>
</dbReference>
<dbReference type="PANTHER" id="PTHR43394:SF1">
    <property type="entry name" value="ATP-BINDING CASSETTE SUB-FAMILY B MEMBER 10, MITOCHONDRIAL"/>
    <property type="match status" value="1"/>
</dbReference>
<dbReference type="GO" id="GO:0015421">
    <property type="term" value="F:ABC-type oligopeptide transporter activity"/>
    <property type="evidence" value="ECO:0007669"/>
    <property type="project" value="TreeGrafter"/>
</dbReference>
<evidence type="ECO:0000256" key="3">
    <source>
        <dbReference type="ARBA" id="ARBA00022741"/>
    </source>
</evidence>
<feature type="transmembrane region" description="Helical" evidence="7">
    <location>
        <begin position="12"/>
        <end position="34"/>
    </location>
</feature>
<sequence length="596" mass="67306">MIFLKKLHNGFYALNMTFQASPLSAILYVILIIIEALSSTAGMTLATADFVNTATEILLRGFSKYLIYKPLINLLLLLGIINTVGTFISLTRSSIKRNIQCKFSPMITKKLSSLEFKHIESKDSWELISRVSDNTITLLMEVYDAFMSLLKIIIYIISVLGIIMAYVWWAAILIFLFSAPLMWLSVRAGRRNYQATKESEVYNRRVKYLEDVITGKGNIEERTLFGYGNYVSDKWQEQYEKGRKYRLKVSARHLLLTRGSSLGLNVIIVLVALTLINPVISGYLSSGMYMGLIGAIIGVLHYMGWDMARSLETIANANEFMKEFKKYLELDESEGALRKPDVEPIVFSSLEFRGVSFKYPSDKKYILKNLSFRLESGKNYAFVGKNGAGKTTITKLMTGLYKEYEGEILLNGKELREYSAGTLKATFSIIYQDFSKYYVSLKDNIVIGDISGSELDRRICEVIDDAGLKDIVVKLKNGTNTLLGRVKEDGQDLSGGEWQRVAIARSLISRAPIKIMDEPTAALDPISENQLYTKLRRLMEGKTTVFISHRLGSTKLADKILVIEDGHILESGTHNELIAAKGQYSEMFEAQRSWYS</sequence>
<keyword evidence="4 10" id="KW-0067">ATP-binding</keyword>
<reference evidence="10" key="1">
    <citation type="submission" date="2017-04" db="EMBL/GenBank/DDBJ databases">
        <title>Complete Genome Sequences of Twelve Strains of a Stable Defined Moderately Diverse Mouse Microbiota 2 (sDMDMm2).</title>
        <authorList>
            <person name="Uchimura Y."/>
            <person name="Wyss M."/>
            <person name="Brugiroux S."/>
            <person name="Limenitakis J.P."/>
            <person name="Stecher B."/>
            <person name="McCoy K.D."/>
            <person name="Macpherson A.J."/>
        </authorList>
    </citation>
    <scope>NUCLEOTIDE SEQUENCE</scope>
    <source>
        <strain evidence="10">YL58</strain>
    </source>
</reference>
<dbReference type="PROSITE" id="PS50893">
    <property type="entry name" value="ABC_TRANSPORTER_2"/>
    <property type="match status" value="1"/>
</dbReference>
<proteinExistence type="predicted"/>
<dbReference type="InterPro" id="IPR011527">
    <property type="entry name" value="ABC1_TM_dom"/>
</dbReference>
<organism evidence="10 11">
    <name type="scientific">Blautia pseudococcoides</name>
    <dbReference type="NCBI Taxonomy" id="1796616"/>
    <lineage>
        <taxon>Bacteria</taxon>
        <taxon>Bacillati</taxon>
        <taxon>Bacillota</taxon>
        <taxon>Clostridia</taxon>
        <taxon>Lachnospirales</taxon>
        <taxon>Lachnospiraceae</taxon>
        <taxon>Blautia</taxon>
    </lineage>
</organism>
<evidence type="ECO:0000256" key="1">
    <source>
        <dbReference type="ARBA" id="ARBA00004651"/>
    </source>
</evidence>
<evidence type="ECO:0000256" key="6">
    <source>
        <dbReference type="ARBA" id="ARBA00023136"/>
    </source>
</evidence>
<dbReference type="OrthoDB" id="1699242at2"/>
<dbReference type="Pfam" id="PF00005">
    <property type="entry name" value="ABC_tran"/>
    <property type="match status" value="1"/>
</dbReference>
<evidence type="ECO:0000313" key="10">
    <source>
        <dbReference type="EMBL" id="ANU76182.1"/>
    </source>
</evidence>
<dbReference type="SMART" id="SM00382">
    <property type="entry name" value="AAA"/>
    <property type="match status" value="1"/>
</dbReference>